<reference evidence="1" key="1">
    <citation type="submission" date="2021-02" db="EMBL/GenBank/DDBJ databases">
        <authorList>
            <person name="Nowell W R."/>
        </authorList>
    </citation>
    <scope>NUCLEOTIDE SEQUENCE</scope>
</reference>
<protein>
    <submittedName>
        <fullName evidence="1">Uncharacterized protein</fullName>
    </submittedName>
</protein>
<dbReference type="Proteomes" id="UP000663845">
    <property type="component" value="Unassembled WGS sequence"/>
</dbReference>
<dbReference type="AlphaFoldDB" id="A0A815LPG1"/>
<name>A0A815LPG1_9BILA</name>
<comment type="caution">
    <text evidence="1">The sequence shown here is derived from an EMBL/GenBank/DDBJ whole genome shotgun (WGS) entry which is preliminary data.</text>
</comment>
<proteinExistence type="predicted"/>
<gene>
    <name evidence="1" type="ORF">JYZ213_LOCUS38488</name>
</gene>
<evidence type="ECO:0000313" key="2">
    <source>
        <dbReference type="Proteomes" id="UP000663845"/>
    </source>
</evidence>
<organism evidence="1 2">
    <name type="scientific">Adineta steineri</name>
    <dbReference type="NCBI Taxonomy" id="433720"/>
    <lineage>
        <taxon>Eukaryota</taxon>
        <taxon>Metazoa</taxon>
        <taxon>Spiralia</taxon>
        <taxon>Gnathifera</taxon>
        <taxon>Rotifera</taxon>
        <taxon>Eurotatoria</taxon>
        <taxon>Bdelloidea</taxon>
        <taxon>Adinetida</taxon>
        <taxon>Adinetidae</taxon>
        <taxon>Adineta</taxon>
    </lineage>
</organism>
<accession>A0A815LPG1</accession>
<dbReference type="EMBL" id="CAJNOG010001133">
    <property type="protein sequence ID" value="CAF1412690.1"/>
    <property type="molecule type" value="Genomic_DNA"/>
</dbReference>
<sequence>MLGQFCPMILKQEYDDIIYLLKYSEDTNIQLFVKQVFQNVLEQKSCDKDKIRDAIKFIGILSTRNIDLSFSCTY</sequence>
<evidence type="ECO:0000313" key="1">
    <source>
        <dbReference type="EMBL" id="CAF1412690.1"/>
    </source>
</evidence>